<gene>
    <name evidence="2" type="ORF">GLAREA_05319</name>
</gene>
<feature type="compositionally biased region" description="Polar residues" evidence="1">
    <location>
        <begin position="161"/>
        <end position="177"/>
    </location>
</feature>
<dbReference type="KEGG" id="glz:GLAREA_05319"/>
<evidence type="ECO:0000313" key="3">
    <source>
        <dbReference type="Proteomes" id="UP000016922"/>
    </source>
</evidence>
<keyword evidence="3" id="KW-1185">Reference proteome</keyword>
<evidence type="ECO:0000256" key="1">
    <source>
        <dbReference type="SAM" id="MobiDB-lite"/>
    </source>
</evidence>
<evidence type="ECO:0000313" key="2">
    <source>
        <dbReference type="EMBL" id="EPE35981.1"/>
    </source>
</evidence>
<dbReference type="EMBL" id="KE145353">
    <property type="protein sequence ID" value="EPE35981.1"/>
    <property type="molecule type" value="Genomic_DNA"/>
</dbReference>
<accession>S3DVK7</accession>
<dbReference type="OrthoDB" id="3546225at2759"/>
<dbReference type="RefSeq" id="XP_008076799.1">
    <property type="nucleotide sequence ID" value="XM_008078608.1"/>
</dbReference>
<dbReference type="HOGENOM" id="CLU_506266_0_0_1"/>
<feature type="compositionally biased region" description="Low complexity" evidence="1">
    <location>
        <begin position="200"/>
        <end position="209"/>
    </location>
</feature>
<feature type="compositionally biased region" description="Polar residues" evidence="1">
    <location>
        <begin position="106"/>
        <end position="117"/>
    </location>
</feature>
<dbReference type="AlphaFoldDB" id="S3DVK7"/>
<feature type="region of interest" description="Disordered" evidence="1">
    <location>
        <begin position="1"/>
        <end position="209"/>
    </location>
</feature>
<reference evidence="2 3" key="1">
    <citation type="journal article" date="2013" name="BMC Genomics">
        <title>Genomics-driven discovery of the pneumocandin biosynthetic gene cluster in the fungus Glarea lozoyensis.</title>
        <authorList>
            <person name="Chen L."/>
            <person name="Yue Q."/>
            <person name="Zhang X."/>
            <person name="Xiang M."/>
            <person name="Wang C."/>
            <person name="Li S."/>
            <person name="Che Y."/>
            <person name="Ortiz-Lopez F.J."/>
            <person name="Bills G.F."/>
            <person name="Liu X."/>
            <person name="An Z."/>
        </authorList>
    </citation>
    <scope>NUCLEOTIDE SEQUENCE [LARGE SCALE GENOMIC DNA]</scope>
    <source>
        <strain evidence="3">ATCC 20868 / MF5171</strain>
    </source>
</reference>
<proteinExistence type="predicted"/>
<dbReference type="GeneID" id="19464373"/>
<feature type="compositionally biased region" description="Basic and acidic residues" evidence="1">
    <location>
        <begin position="9"/>
        <end position="25"/>
    </location>
</feature>
<feature type="compositionally biased region" description="Low complexity" evidence="1">
    <location>
        <begin position="125"/>
        <end position="139"/>
    </location>
</feature>
<organism evidence="2 3">
    <name type="scientific">Glarea lozoyensis (strain ATCC 20868 / MF5171)</name>
    <dbReference type="NCBI Taxonomy" id="1116229"/>
    <lineage>
        <taxon>Eukaryota</taxon>
        <taxon>Fungi</taxon>
        <taxon>Dikarya</taxon>
        <taxon>Ascomycota</taxon>
        <taxon>Pezizomycotina</taxon>
        <taxon>Leotiomycetes</taxon>
        <taxon>Helotiales</taxon>
        <taxon>Helotiaceae</taxon>
        <taxon>Glarea</taxon>
    </lineage>
</organism>
<protein>
    <submittedName>
        <fullName evidence="2">Uncharacterized protein</fullName>
    </submittedName>
</protein>
<sequence>MPVTSSTKLPERSRKPDYPQHDRTRVLRSSSLSPVKASGHGQMEKRNKGATNSSSTLKKAPEESLWMGPYLAKKSEDTNVCTPPLNDMDDGLKNPSNSDFMEYDSHISSRASRTSIGSCEAETGSSNPPSRRTSSVRPSSPKKRCASATQTLESPMKKNKALQTSVTVESRSTNSRVPVTDVEGDVELPQYHDCQEYSDETSSSSSQYSKTPYEGYLGYEIARPTGTTVMMKDHNAQSPDEERVEGCSPAPQVHSAGLSNERIQLGSAIFGADMVREWEYALTNIQDPNARVVIRVGRDGRDEYVREPYSIKRFSLIAKDIMAAGPTADPLKQAQDASEGHWRGKQFLLLVDMAKVTVMNDSRAYTVFMRIRSKKLLKDRLETFRCLACHPGYTRSSMEEQRLYKQNLIYFFDKRFTNQMRVLTGSRPLGVFLRLGRDYAFRGEDGLDTGGEQGDAMVKRNVLNWSKAIGSKNSTDKIVYGGISLDGTALCDLPASALEQELRKYREGIEECIRLEQELSSGKKGKNGVSASVTEIHI</sequence>
<name>S3DVK7_GLAL2</name>
<dbReference type="Proteomes" id="UP000016922">
    <property type="component" value="Unassembled WGS sequence"/>
</dbReference>